<dbReference type="Proteomes" id="UP000263642">
    <property type="component" value="Unassembled WGS sequence"/>
</dbReference>
<dbReference type="Gene3D" id="3.40.50.1110">
    <property type="entry name" value="SGNH hydrolase"/>
    <property type="match status" value="1"/>
</dbReference>
<evidence type="ECO:0000256" key="1">
    <source>
        <dbReference type="SAM" id="SignalP"/>
    </source>
</evidence>
<proteinExistence type="predicted"/>
<protein>
    <recommendedName>
        <fullName evidence="4">SGNH/GDSL hydrolase family protein</fullName>
    </recommendedName>
</protein>
<dbReference type="InterPro" id="IPR036514">
    <property type="entry name" value="SGNH_hydro_sf"/>
</dbReference>
<evidence type="ECO:0000313" key="3">
    <source>
        <dbReference type="Proteomes" id="UP000263642"/>
    </source>
</evidence>
<feature type="signal peptide" evidence="1">
    <location>
        <begin position="1"/>
        <end position="26"/>
    </location>
</feature>
<evidence type="ECO:0008006" key="4">
    <source>
        <dbReference type="Google" id="ProtNLM"/>
    </source>
</evidence>
<feature type="chain" id="PRO_5017775890" description="SGNH/GDSL hydrolase family protein" evidence="1">
    <location>
        <begin position="27"/>
        <end position="251"/>
    </location>
</feature>
<reference evidence="2 3" key="1">
    <citation type="journal article" date="2018" name="Nat. Biotechnol.">
        <title>A standardized bacterial taxonomy based on genome phylogeny substantially revises the tree of life.</title>
        <authorList>
            <person name="Parks D.H."/>
            <person name="Chuvochina M."/>
            <person name="Waite D.W."/>
            <person name="Rinke C."/>
            <person name="Skarshewski A."/>
            <person name="Chaumeil P.A."/>
            <person name="Hugenholtz P."/>
        </authorList>
    </citation>
    <scope>NUCLEOTIDE SEQUENCE [LARGE SCALE GENOMIC DNA]</scope>
    <source>
        <strain evidence="2">UBA9375</strain>
    </source>
</reference>
<dbReference type="GO" id="GO:0016788">
    <property type="term" value="F:hydrolase activity, acting on ester bonds"/>
    <property type="evidence" value="ECO:0007669"/>
    <property type="project" value="UniProtKB-ARBA"/>
</dbReference>
<sequence>MLKSLSVFAVCLSTLCFVLTSSVLQAEEKAKSYYLIGNSLTWDTVPSLLEGDVQWHVDCGKSLPYIMAHPEMPCVKTSTLWPQALKEKQYDLISVQTHYGATLDEDLATISKWVDMQPNATFIIHTGWARSKTRAEEYASKEVTGKMQHSPAYMKALLVALQKKYPERKFKQTHAIDLLDQVNTDIKNNKAPFDEITDIYRDAIHMKTDTGRYLMHNAMRHALGQPRSDKGYEKVDPQVKQYLNQVLDTLK</sequence>
<dbReference type="EMBL" id="DQAY01000080">
    <property type="protein sequence ID" value="HCO24107.1"/>
    <property type="molecule type" value="Genomic_DNA"/>
</dbReference>
<keyword evidence="1" id="KW-0732">Signal</keyword>
<gene>
    <name evidence="2" type="ORF">DIT97_14065</name>
</gene>
<dbReference type="AlphaFoldDB" id="A0A3D3R7X1"/>
<name>A0A3D3R7X1_9PLAN</name>
<organism evidence="2 3">
    <name type="scientific">Gimesia maris</name>
    <dbReference type="NCBI Taxonomy" id="122"/>
    <lineage>
        <taxon>Bacteria</taxon>
        <taxon>Pseudomonadati</taxon>
        <taxon>Planctomycetota</taxon>
        <taxon>Planctomycetia</taxon>
        <taxon>Planctomycetales</taxon>
        <taxon>Planctomycetaceae</taxon>
        <taxon>Gimesia</taxon>
    </lineage>
</organism>
<comment type="caution">
    <text evidence="2">The sequence shown here is derived from an EMBL/GenBank/DDBJ whole genome shotgun (WGS) entry which is preliminary data.</text>
</comment>
<evidence type="ECO:0000313" key="2">
    <source>
        <dbReference type="EMBL" id="HCO24107.1"/>
    </source>
</evidence>
<accession>A0A3D3R7X1</accession>